<keyword evidence="5" id="KW-0326">Glycosidase</keyword>
<evidence type="ECO:0000256" key="1">
    <source>
        <dbReference type="ARBA" id="ARBA00001255"/>
    </source>
</evidence>
<sequence length="599" mass="66512">MESTPAPAVIRVTDYGAVPGSGQDAGPAVQRAILAVQAASGPVVLEFPTGRYDFYPEQASKFPYYISNTASEVENPDVKKTIGLWLQDVRGLTVDGQGSRFVFHGKMTMIVLDGCEDVILRNFSTDFERPTMSEFTVEAVGGDYLDVCVHPDSWYSLDNGKLNWVGEGWSYTDGPAQQYDPETNTTWRVDNPVTEASRVEPLAGTTGGSDRLRLYYDRVPDTQIGRVYQMRDGIRDQVGVFINRSRNVVMTGLRVHYMHGLGIVGQLSEDVLLDGLRLAPCEESGRTCAAFADFVHMSGCRGKITVTNSYFEGAHDDVINVHGTYLRIVGQPGHRQLLVRYMHHQTYGFQSFYPGDRIEFVRGISLIGYGSGTVMASEFRSPRELLLTLQDDVPDGIRADDVVENVTWIAEVEVRGNRFLRIPTRGVLATTRKKVLIENNDFEGMRMSGVLIAGDAESWYESGRVEDVTISGNRFIRCGAPVIRIEPENTVVSADQPVHRQIRVESNRFVLSELPVLAAKSTRDLQFVRNEVELPVQAAQQGKQLEQQDSVIQLEACTQVTIEDNSWTEGAAMKRIKLERMPSEEVAVAEGEGLQLPGN</sequence>
<dbReference type="EMBL" id="JBBPCC010000014">
    <property type="protein sequence ID" value="MEK8130296.1"/>
    <property type="molecule type" value="Genomic_DNA"/>
</dbReference>
<keyword evidence="4" id="KW-0378">Hydrolase</keyword>
<evidence type="ECO:0000256" key="3">
    <source>
        <dbReference type="ARBA" id="ARBA00022737"/>
    </source>
</evidence>
<comment type="catalytic activity">
    <reaction evidence="2">
        <text>Hydrolysis of terminal, non-reducing branched (1-&gt;3)-alpha-D-galactosidic residues, producing free D-galactose.</text>
        <dbReference type="EC" id="3.2.1.n1"/>
    </reaction>
</comment>
<reference evidence="7 8" key="1">
    <citation type="submission" date="2024-04" db="EMBL/GenBank/DDBJ databases">
        <title>draft genome sequnece of Paenibacillus filicis.</title>
        <authorList>
            <person name="Kim D.-U."/>
        </authorList>
    </citation>
    <scope>NUCLEOTIDE SEQUENCE [LARGE SCALE GENOMIC DNA]</scope>
    <source>
        <strain evidence="7 8">KACC14197</strain>
    </source>
</reference>
<dbReference type="InterPro" id="IPR011050">
    <property type="entry name" value="Pectin_lyase_fold/virulence"/>
</dbReference>
<evidence type="ECO:0000256" key="5">
    <source>
        <dbReference type="ARBA" id="ARBA00023295"/>
    </source>
</evidence>
<accession>A0ABU9DN51</accession>
<dbReference type="Pfam" id="PF23764">
    <property type="entry name" value="Beta-barrel_GLAA-B_II"/>
    <property type="match status" value="1"/>
</dbReference>
<dbReference type="Gene3D" id="2.160.20.10">
    <property type="entry name" value="Single-stranded right-handed beta-helix, Pectin lyase-like"/>
    <property type="match status" value="2"/>
</dbReference>
<evidence type="ECO:0000256" key="4">
    <source>
        <dbReference type="ARBA" id="ARBA00022801"/>
    </source>
</evidence>
<proteinExistence type="predicted"/>
<evidence type="ECO:0000259" key="6">
    <source>
        <dbReference type="Pfam" id="PF23764"/>
    </source>
</evidence>
<name>A0ABU9DN51_9BACL</name>
<gene>
    <name evidence="7" type="ORF">WMW72_20530</name>
</gene>
<dbReference type="InterPro" id="IPR012334">
    <property type="entry name" value="Pectin_lyas_fold"/>
</dbReference>
<protein>
    <submittedName>
        <fullName evidence="7">Right-handed parallel beta-helix repeat-containing protein</fullName>
    </submittedName>
</protein>
<dbReference type="Proteomes" id="UP001469365">
    <property type="component" value="Unassembled WGS sequence"/>
</dbReference>
<comment type="caution">
    <text evidence="7">The sequence shown here is derived from an EMBL/GenBank/DDBJ whole genome shotgun (WGS) entry which is preliminary data.</text>
</comment>
<evidence type="ECO:0000313" key="8">
    <source>
        <dbReference type="Proteomes" id="UP001469365"/>
    </source>
</evidence>
<evidence type="ECO:0000256" key="2">
    <source>
        <dbReference type="ARBA" id="ARBA00001271"/>
    </source>
</evidence>
<organism evidence="7 8">
    <name type="scientific">Paenibacillus filicis</name>
    <dbReference type="NCBI Taxonomy" id="669464"/>
    <lineage>
        <taxon>Bacteria</taxon>
        <taxon>Bacillati</taxon>
        <taxon>Bacillota</taxon>
        <taxon>Bacilli</taxon>
        <taxon>Bacillales</taxon>
        <taxon>Paenibacillaceae</taxon>
        <taxon>Paenibacillus</taxon>
    </lineage>
</organism>
<dbReference type="InterPro" id="IPR056441">
    <property type="entry name" value="Beta-barrel_GLAA-B_II"/>
</dbReference>
<feature type="domain" description="GLAA-B beta-barrel" evidence="6">
    <location>
        <begin position="336"/>
        <end position="403"/>
    </location>
</feature>
<dbReference type="SUPFAM" id="SSF51126">
    <property type="entry name" value="Pectin lyase-like"/>
    <property type="match status" value="1"/>
</dbReference>
<evidence type="ECO:0000313" key="7">
    <source>
        <dbReference type="EMBL" id="MEK8130296.1"/>
    </source>
</evidence>
<comment type="catalytic activity">
    <reaction evidence="1">
        <text>Hydrolysis of terminal, non-reducing alpha-D-galactose residues in alpha-D-galactosides, including galactose oligosaccharides, galactomannans and galactolipids.</text>
        <dbReference type="EC" id="3.2.1.22"/>
    </reaction>
</comment>
<keyword evidence="8" id="KW-1185">Reference proteome</keyword>
<keyword evidence="3" id="KW-0677">Repeat</keyword>